<dbReference type="EC" id="2.7.11.1" evidence="1"/>
<evidence type="ECO:0000256" key="6">
    <source>
        <dbReference type="ARBA" id="ARBA00022840"/>
    </source>
</evidence>
<accession>A0BHP8</accession>
<dbReference type="PROSITE" id="PS00108">
    <property type="entry name" value="PROTEIN_KINASE_ST"/>
    <property type="match status" value="1"/>
</dbReference>
<dbReference type="GO" id="GO:0005524">
    <property type="term" value="F:ATP binding"/>
    <property type="evidence" value="ECO:0007669"/>
    <property type="project" value="UniProtKB-KW"/>
</dbReference>
<dbReference type="InterPro" id="IPR008271">
    <property type="entry name" value="Ser/Thr_kinase_AS"/>
</dbReference>
<dbReference type="InParanoid" id="A0BHP8"/>
<evidence type="ECO:0000313" key="12">
    <source>
        <dbReference type="Proteomes" id="UP000000600"/>
    </source>
</evidence>
<keyword evidence="12" id="KW-1185">Reference proteome</keyword>
<feature type="coiled-coil region" evidence="9">
    <location>
        <begin position="293"/>
        <end position="324"/>
    </location>
</feature>
<dbReference type="InterPro" id="IPR011009">
    <property type="entry name" value="Kinase-like_dom_sf"/>
</dbReference>
<keyword evidence="5" id="KW-0418">Kinase</keyword>
<dbReference type="OMA" id="MAIQLVQ"/>
<evidence type="ECO:0000256" key="4">
    <source>
        <dbReference type="ARBA" id="ARBA00022741"/>
    </source>
</evidence>
<keyword evidence="3" id="KW-0808">Transferase</keyword>
<evidence type="ECO:0000313" key="11">
    <source>
        <dbReference type="EMBL" id="CAK58065.1"/>
    </source>
</evidence>
<dbReference type="Pfam" id="PF00069">
    <property type="entry name" value="Pkinase"/>
    <property type="match status" value="1"/>
</dbReference>
<evidence type="ECO:0000256" key="8">
    <source>
        <dbReference type="ARBA" id="ARBA00048679"/>
    </source>
</evidence>
<dbReference type="eggNOG" id="KOG0583">
    <property type="taxonomic scope" value="Eukaryota"/>
</dbReference>
<dbReference type="GeneID" id="5011247"/>
<evidence type="ECO:0000256" key="2">
    <source>
        <dbReference type="ARBA" id="ARBA00022527"/>
    </source>
</evidence>
<dbReference type="InterPro" id="IPR000719">
    <property type="entry name" value="Prot_kinase_dom"/>
</dbReference>
<dbReference type="PANTHER" id="PTHR43895:SF32">
    <property type="entry name" value="SERINE_THREONINE-PROTEIN KINASE CHK1"/>
    <property type="match status" value="1"/>
</dbReference>
<keyword evidence="4" id="KW-0547">Nucleotide-binding</keyword>
<dbReference type="HOGENOM" id="CLU_000288_59_0_1"/>
<comment type="catalytic activity">
    <reaction evidence="8">
        <text>L-seryl-[protein] + ATP = O-phospho-L-seryl-[protein] + ADP + H(+)</text>
        <dbReference type="Rhea" id="RHEA:17989"/>
        <dbReference type="Rhea" id="RHEA-COMP:9863"/>
        <dbReference type="Rhea" id="RHEA-COMP:11604"/>
        <dbReference type="ChEBI" id="CHEBI:15378"/>
        <dbReference type="ChEBI" id="CHEBI:29999"/>
        <dbReference type="ChEBI" id="CHEBI:30616"/>
        <dbReference type="ChEBI" id="CHEBI:83421"/>
        <dbReference type="ChEBI" id="CHEBI:456216"/>
        <dbReference type="EC" id="2.7.11.1"/>
    </reaction>
</comment>
<comment type="catalytic activity">
    <reaction evidence="7">
        <text>L-threonyl-[protein] + ATP = O-phospho-L-threonyl-[protein] + ADP + H(+)</text>
        <dbReference type="Rhea" id="RHEA:46608"/>
        <dbReference type="Rhea" id="RHEA-COMP:11060"/>
        <dbReference type="Rhea" id="RHEA-COMP:11605"/>
        <dbReference type="ChEBI" id="CHEBI:15378"/>
        <dbReference type="ChEBI" id="CHEBI:30013"/>
        <dbReference type="ChEBI" id="CHEBI:30616"/>
        <dbReference type="ChEBI" id="CHEBI:61977"/>
        <dbReference type="ChEBI" id="CHEBI:456216"/>
        <dbReference type="EC" id="2.7.11.1"/>
    </reaction>
</comment>
<name>A0BHP8_PARTE</name>
<organism evidence="11 12">
    <name type="scientific">Paramecium tetraurelia</name>
    <dbReference type="NCBI Taxonomy" id="5888"/>
    <lineage>
        <taxon>Eukaryota</taxon>
        <taxon>Sar</taxon>
        <taxon>Alveolata</taxon>
        <taxon>Ciliophora</taxon>
        <taxon>Intramacronucleata</taxon>
        <taxon>Oligohymenophorea</taxon>
        <taxon>Peniculida</taxon>
        <taxon>Parameciidae</taxon>
        <taxon>Paramecium</taxon>
    </lineage>
</organism>
<keyword evidence="6" id="KW-0067">ATP-binding</keyword>
<dbReference type="GO" id="GO:0007165">
    <property type="term" value="P:signal transduction"/>
    <property type="evidence" value="ECO:0000318"/>
    <property type="project" value="GO_Central"/>
</dbReference>
<dbReference type="GO" id="GO:0004674">
    <property type="term" value="F:protein serine/threonine kinase activity"/>
    <property type="evidence" value="ECO:0000318"/>
    <property type="project" value="GO_Central"/>
</dbReference>
<keyword evidence="2" id="KW-0723">Serine/threonine-protein kinase</keyword>
<dbReference type="RefSeq" id="XP_001425463.1">
    <property type="nucleotide sequence ID" value="XM_001425426.1"/>
</dbReference>
<dbReference type="OrthoDB" id="541276at2759"/>
<evidence type="ECO:0000256" key="3">
    <source>
        <dbReference type="ARBA" id="ARBA00022679"/>
    </source>
</evidence>
<sequence length="446" mass="51313">MEIEKSYAQYANYIVKQTIGKGGQGKVKLGLDGDKEVALKFVQFSKDIEKEIQIHRGLNHKNLITLLNFHVNEEYTKRNGQKVIKSCLVYDYMKDGELFEQLSQTGPFKEETARTLFHQLIDVLQYLHGQGLAHRDLKPENILFQDGQLKVSDLGFATFVGGNYGHGVLASFKGTISYMAPEILVRQKYVGQCVDLFAAGVILFLMVTAQLPFKQANIKDQIYNLICTNRFDQFWAYKEKSGIPRFSNDLKTLINSMLAFDPLQRPTLSEIISTSWYQGATISNDLVIKLLNARKLKIQSQQNKENLQKMLDKQKLQAADQNQQLTVGIGNFNRGEDDLTIDVTLKRELKRFKQTDVILPFEPHLIFVKLIENKDKFANKINFVDNQKYKIHYWYLLNNEEFEMAIQLVQGPTESTVGIDFQLIKGDGLEFYQKKIQVEDMLLQIE</sequence>
<feature type="domain" description="Protein kinase" evidence="10">
    <location>
        <begin position="13"/>
        <end position="277"/>
    </location>
</feature>
<dbReference type="Proteomes" id="UP000000600">
    <property type="component" value="Unassembled WGS sequence"/>
</dbReference>
<keyword evidence="9" id="KW-0175">Coiled coil</keyword>
<gene>
    <name evidence="11" type="ORF">GSPATT00029101001</name>
</gene>
<dbReference type="KEGG" id="ptm:GSPATT00029101001"/>
<evidence type="ECO:0000259" key="10">
    <source>
        <dbReference type="PROSITE" id="PS50011"/>
    </source>
</evidence>
<dbReference type="STRING" id="5888.A0BHP8"/>
<proteinExistence type="predicted"/>
<dbReference type="Gene3D" id="1.10.510.10">
    <property type="entry name" value="Transferase(Phosphotransferase) domain 1"/>
    <property type="match status" value="1"/>
</dbReference>
<dbReference type="SUPFAM" id="SSF56112">
    <property type="entry name" value="Protein kinase-like (PK-like)"/>
    <property type="match status" value="1"/>
</dbReference>
<evidence type="ECO:0000256" key="5">
    <source>
        <dbReference type="ARBA" id="ARBA00022777"/>
    </source>
</evidence>
<dbReference type="EMBL" id="CT867995">
    <property type="protein sequence ID" value="CAK58065.1"/>
    <property type="molecule type" value="Genomic_DNA"/>
</dbReference>
<evidence type="ECO:0000256" key="7">
    <source>
        <dbReference type="ARBA" id="ARBA00047899"/>
    </source>
</evidence>
<dbReference type="PANTHER" id="PTHR43895">
    <property type="entry name" value="CALCIUM/CALMODULIN-DEPENDENT PROTEIN KINASE KINASE-RELATED"/>
    <property type="match status" value="1"/>
</dbReference>
<protein>
    <recommendedName>
        <fullName evidence="1">non-specific serine/threonine protein kinase</fullName>
        <ecNumber evidence="1">2.7.11.1</ecNumber>
    </recommendedName>
</protein>
<evidence type="ECO:0000256" key="9">
    <source>
        <dbReference type="SAM" id="Coils"/>
    </source>
</evidence>
<reference evidence="11 12" key="1">
    <citation type="journal article" date="2006" name="Nature">
        <title>Global trends of whole-genome duplications revealed by the ciliate Paramecium tetraurelia.</title>
        <authorList>
            <consortium name="Genoscope"/>
            <person name="Aury J.-M."/>
            <person name="Jaillon O."/>
            <person name="Duret L."/>
            <person name="Noel B."/>
            <person name="Jubin C."/>
            <person name="Porcel B.M."/>
            <person name="Segurens B."/>
            <person name="Daubin V."/>
            <person name="Anthouard V."/>
            <person name="Aiach N."/>
            <person name="Arnaiz O."/>
            <person name="Billaut A."/>
            <person name="Beisson J."/>
            <person name="Blanc I."/>
            <person name="Bouhouche K."/>
            <person name="Camara F."/>
            <person name="Duharcourt S."/>
            <person name="Guigo R."/>
            <person name="Gogendeau D."/>
            <person name="Katinka M."/>
            <person name="Keller A.-M."/>
            <person name="Kissmehl R."/>
            <person name="Klotz C."/>
            <person name="Koll F."/>
            <person name="Le Moue A."/>
            <person name="Lepere C."/>
            <person name="Malinsky S."/>
            <person name="Nowacki M."/>
            <person name="Nowak J.K."/>
            <person name="Plattner H."/>
            <person name="Poulain J."/>
            <person name="Ruiz F."/>
            <person name="Serrano V."/>
            <person name="Zagulski M."/>
            <person name="Dessen P."/>
            <person name="Betermier M."/>
            <person name="Weissenbach J."/>
            <person name="Scarpelli C."/>
            <person name="Schachter V."/>
            <person name="Sperling L."/>
            <person name="Meyer E."/>
            <person name="Cohen J."/>
            <person name="Wincker P."/>
        </authorList>
    </citation>
    <scope>NUCLEOTIDE SEQUENCE [LARGE SCALE GENOMIC DNA]</scope>
    <source>
        <strain evidence="11 12">Stock d4-2</strain>
    </source>
</reference>
<dbReference type="PROSITE" id="PS50011">
    <property type="entry name" value="PROTEIN_KINASE_DOM"/>
    <property type="match status" value="1"/>
</dbReference>
<evidence type="ECO:0000256" key="1">
    <source>
        <dbReference type="ARBA" id="ARBA00012513"/>
    </source>
</evidence>
<dbReference type="SMART" id="SM00220">
    <property type="entry name" value="S_TKc"/>
    <property type="match status" value="1"/>
</dbReference>
<dbReference type="AlphaFoldDB" id="A0BHP8"/>